<evidence type="ECO:0000256" key="2">
    <source>
        <dbReference type="ARBA" id="ARBA00022801"/>
    </source>
</evidence>
<evidence type="ECO:0000313" key="4">
    <source>
        <dbReference type="EMBL" id="KPL78073.1"/>
    </source>
</evidence>
<dbReference type="Gene3D" id="3.20.20.140">
    <property type="entry name" value="Metal-dependent hydrolases"/>
    <property type="match status" value="1"/>
</dbReference>
<evidence type="ECO:0000313" key="5">
    <source>
        <dbReference type="Proteomes" id="UP000050514"/>
    </source>
</evidence>
<dbReference type="GO" id="GO:0004536">
    <property type="term" value="F:DNA nuclease activity"/>
    <property type="evidence" value="ECO:0007669"/>
    <property type="project" value="InterPro"/>
</dbReference>
<dbReference type="InterPro" id="IPR032466">
    <property type="entry name" value="Metal_Hydrolase"/>
</dbReference>
<feature type="binding site" evidence="3">
    <location>
        <position position="93"/>
    </location>
    <ligand>
        <name>a divalent metal cation</name>
        <dbReference type="ChEBI" id="CHEBI:60240"/>
        <label>1</label>
    </ligand>
</feature>
<organism evidence="4 5">
    <name type="scientific">Bellilinea caldifistulae</name>
    <dbReference type="NCBI Taxonomy" id="360411"/>
    <lineage>
        <taxon>Bacteria</taxon>
        <taxon>Bacillati</taxon>
        <taxon>Chloroflexota</taxon>
        <taxon>Anaerolineae</taxon>
        <taxon>Anaerolineales</taxon>
        <taxon>Anaerolineaceae</taxon>
        <taxon>Bellilinea</taxon>
    </lineage>
</organism>
<feature type="binding site" evidence="3">
    <location>
        <position position="9"/>
    </location>
    <ligand>
        <name>a divalent metal cation</name>
        <dbReference type="ChEBI" id="CHEBI:60240"/>
        <label>1</label>
    </ligand>
</feature>
<feature type="binding site" evidence="3">
    <location>
        <position position="7"/>
    </location>
    <ligand>
        <name>a divalent metal cation</name>
        <dbReference type="ChEBI" id="CHEBI:60240"/>
        <label>1</label>
    </ligand>
</feature>
<dbReference type="FunFam" id="3.20.20.140:FF:000005">
    <property type="entry name" value="TatD family hydrolase"/>
    <property type="match status" value="1"/>
</dbReference>
<dbReference type="PANTHER" id="PTHR46124">
    <property type="entry name" value="D-AMINOACYL-TRNA DEACYLASE"/>
    <property type="match status" value="1"/>
</dbReference>
<dbReference type="PIRSF" id="PIRSF005902">
    <property type="entry name" value="DNase_TatD"/>
    <property type="match status" value="1"/>
</dbReference>
<reference evidence="4 5" key="1">
    <citation type="submission" date="2015-07" db="EMBL/GenBank/DDBJ databases">
        <title>Draft genome of Bellilinea caldifistulae DSM 17877.</title>
        <authorList>
            <person name="Hemp J."/>
            <person name="Ward L.M."/>
            <person name="Pace L.A."/>
            <person name="Fischer W.W."/>
        </authorList>
    </citation>
    <scope>NUCLEOTIDE SEQUENCE [LARGE SCALE GENOMIC DNA]</scope>
    <source>
        <strain evidence="4 5">GOMI-1</strain>
    </source>
</reference>
<comment type="caution">
    <text evidence="4">The sequence shown here is derived from an EMBL/GenBank/DDBJ whole genome shotgun (WGS) entry which is preliminary data.</text>
</comment>
<accession>A0A0P6Y8N7</accession>
<protein>
    <submittedName>
        <fullName evidence="4">Uncharacterized protein</fullName>
    </submittedName>
</protein>
<dbReference type="PANTHER" id="PTHR46124:SF2">
    <property type="entry name" value="D-AMINOACYL-TRNA DEACYLASE"/>
    <property type="match status" value="1"/>
</dbReference>
<dbReference type="SUPFAM" id="SSF51556">
    <property type="entry name" value="Metallo-dependent hydrolases"/>
    <property type="match status" value="1"/>
</dbReference>
<keyword evidence="5" id="KW-1185">Reference proteome</keyword>
<dbReference type="Pfam" id="PF01026">
    <property type="entry name" value="TatD_DNase"/>
    <property type="match status" value="1"/>
</dbReference>
<feature type="binding site" evidence="3">
    <location>
        <position position="213"/>
    </location>
    <ligand>
        <name>a divalent metal cation</name>
        <dbReference type="ChEBI" id="CHEBI:60240"/>
        <label>1</label>
    </ligand>
</feature>
<dbReference type="PATRIC" id="fig|360411.5.peg.1024"/>
<feature type="binding site" evidence="3">
    <location>
        <position position="163"/>
    </location>
    <ligand>
        <name>a divalent metal cation</name>
        <dbReference type="ChEBI" id="CHEBI:60240"/>
        <label>2</label>
    </ligand>
</feature>
<dbReference type="GO" id="GO:0016788">
    <property type="term" value="F:hydrolase activity, acting on ester bonds"/>
    <property type="evidence" value="ECO:0007669"/>
    <property type="project" value="InterPro"/>
</dbReference>
<feature type="binding site" evidence="3">
    <location>
        <position position="129"/>
    </location>
    <ligand>
        <name>a divalent metal cation</name>
        <dbReference type="ChEBI" id="CHEBI:60240"/>
        <label>2</label>
    </ligand>
</feature>
<evidence type="ECO:0000256" key="1">
    <source>
        <dbReference type="ARBA" id="ARBA00022723"/>
    </source>
</evidence>
<name>A0A0P6Y8N7_9CHLR</name>
<dbReference type="CDD" id="cd01310">
    <property type="entry name" value="TatD_DNAse"/>
    <property type="match status" value="1"/>
</dbReference>
<dbReference type="Proteomes" id="UP000050514">
    <property type="component" value="Unassembled WGS sequence"/>
</dbReference>
<dbReference type="EMBL" id="LGHJ01000007">
    <property type="protein sequence ID" value="KPL78073.1"/>
    <property type="molecule type" value="Genomic_DNA"/>
</dbReference>
<dbReference type="InterPro" id="IPR015991">
    <property type="entry name" value="TatD/YcfH-like"/>
</dbReference>
<gene>
    <name evidence="4" type="ORF">AC812_02325</name>
</gene>
<dbReference type="STRING" id="360411.AC812_02325"/>
<dbReference type="InterPro" id="IPR001130">
    <property type="entry name" value="TatD-like"/>
</dbReference>
<sequence length="268" mass="30019">MVYQDTHCHLNLNQFDNDLEQVIQRAQQQGVNRILVPGIDMETSRRAVELSEKFDPVFAAIGVHPNNATSWETGSLPGLRELCSHPKVVAIGEIGLDYYRDFAEPTLQMEIFTSQLDLALETSKPVVIHNRNALHDLMPILSEWVSRWHRSDKTQGKKPGVLHAFDGDLESAIQAINFGFYIGVAGPVTFSNAKERQRVTKAIPLQAMIAETDAPYLAPHPFRGKRNEPAWVSLVVQKISTLKGLSLEETTLTLVDNGNYLFGWRSSD</sequence>
<dbReference type="GO" id="GO:0046872">
    <property type="term" value="F:metal ion binding"/>
    <property type="evidence" value="ECO:0007669"/>
    <property type="project" value="UniProtKB-KW"/>
</dbReference>
<dbReference type="NCBIfam" id="TIGR00010">
    <property type="entry name" value="YchF/TatD family DNA exonuclease"/>
    <property type="match status" value="1"/>
</dbReference>
<dbReference type="AlphaFoldDB" id="A0A0P6Y8N7"/>
<proteinExistence type="predicted"/>
<evidence type="ECO:0000256" key="3">
    <source>
        <dbReference type="PIRSR" id="PIRSR005902-1"/>
    </source>
</evidence>
<keyword evidence="2" id="KW-0378">Hydrolase</keyword>
<keyword evidence="1 3" id="KW-0479">Metal-binding</keyword>